<proteinExistence type="predicted"/>
<evidence type="ECO:0000313" key="2">
    <source>
        <dbReference type="Proteomes" id="UP000030645"/>
    </source>
</evidence>
<evidence type="ECO:0008006" key="3">
    <source>
        <dbReference type="Google" id="ProtNLM"/>
    </source>
</evidence>
<evidence type="ECO:0000313" key="1">
    <source>
        <dbReference type="EMBL" id="EXC01138.1"/>
    </source>
</evidence>
<sequence>MWIKRILGELKILVPLPMKICCDNKAAISIAHNQFYMIELSILRPLHAPHCDVFVDTALSLSSESNNEQKLANATMNLYQKLLHALPKPMSRLFLTTHSAERCPSFEMSGLPVANYCQNHPVHKGGALHWPSSLFSTTQVPRLVVLETNEMEVDSNSYALGKKLPKEKENVS</sequence>
<dbReference type="Proteomes" id="UP000030645">
    <property type="component" value="Unassembled WGS sequence"/>
</dbReference>
<organism evidence="1 2">
    <name type="scientific">Morus notabilis</name>
    <dbReference type="NCBI Taxonomy" id="981085"/>
    <lineage>
        <taxon>Eukaryota</taxon>
        <taxon>Viridiplantae</taxon>
        <taxon>Streptophyta</taxon>
        <taxon>Embryophyta</taxon>
        <taxon>Tracheophyta</taxon>
        <taxon>Spermatophyta</taxon>
        <taxon>Magnoliopsida</taxon>
        <taxon>eudicotyledons</taxon>
        <taxon>Gunneridae</taxon>
        <taxon>Pentapetalae</taxon>
        <taxon>rosids</taxon>
        <taxon>fabids</taxon>
        <taxon>Rosales</taxon>
        <taxon>Moraceae</taxon>
        <taxon>Moreae</taxon>
        <taxon>Morus</taxon>
    </lineage>
</organism>
<reference evidence="2" key="1">
    <citation type="submission" date="2013-01" db="EMBL/GenBank/DDBJ databases">
        <title>Draft Genome Sequence of a Mulberry Tree, Morus notabilis C.K. Schneid.</title>
        <authorList>
            <person name="He N."/>
            <person name="Zhao S."/>
        </authorList>
    </citation>
    <scope>NUCLEOTIDE SEQUENCE</scope>
</reference>
<dbReference type="AlphaFoldDB" id="W9RZJ6"/>
<dbReference type="EMBL" id="KE345322">
    <property type="protein sequence ID" value="EXC01138.1"/>
    <property type="molecule type" value="Genomic_DNA"/>
</dbReference>
<protein>
    <recommendedName>
        <fullName evidence="3">Copia protein</fullName>
    </recommendedName>
</protein>
<accession>W9RZJ6</accession>
<name>W9RZJ6_9ROSA</name>
<keyword evidence="2" id="KW-1185">Reference proteome</keyword>
<gene>
    <name evidence="1" type="ORF">L484_025511</name>
</gene>